<sequence>MGFKVVIKGNNDEIVLEKDRVLDVRYISDTPNDSNARATDLNVSLEISGKVTNEKDDMTKKLCSWSLVPSESQDAYKDLTFEVVSAGTVIRKVNLPNIFIVDYEESFNVKNGTGVFRILLRQKKEKISSIAVEGGYSAN</sequence>
<dbReference type="RefSeq" id="WP_046328732.1">
    <property type="nucleotide sequence ID" value="NZ_CAUPIC010000002.1"/>
</dbReference>
<dbReference type="PATRIC" id="fig|1069640.6.peg.743"/>
<proteinExistence type="predicted"/>
<organism evidence="1 2">
    <name type="scientific">Sneathia vaginalis</name>
    <dbReference type="NCBI Taxonomy" id="187101"/>
    <lineage>
        <taxon>Bacteria</taxon>
        <taxon>Fusobacteriati</taxon>
        <taxon>Fusobacteriota</taxon>
        <taxon>Fusobacteriia</taxon>
        <taxon>Fusobacteriales</taxon>
        <taxon>Leptotrichiaceae</taxon>
        <taxon>Sneathia</taxon>
    </lineage>
</organism>
<dbReference type="Proteomes" id="UP000033103">
    <property type="component" value="Chromosome"/>
</dbReference>
<evidence type="ECO:0000313" key="2">
    <source>
        <dbReference type="Proteomes" id="UP000033103"/>
    </source>
</evidence>
<name>A0A0E3ZB61_9FUSO</name>
<dbReference type="KEGG" id="sns:VC03_03760"/>
<dbReference type="OrthoDB" id="9810984at2"/>
<dbReference type="EMBL" id="CP011280">
    <property type="protein sequence ID" value="AKC95626.1"/>
    <property type="molecule type" value="Genomic_DNA"/>
</dbReference>
<protein>
    <recommendedName>
        <fullName evidence="3">Membrane-associated protease 1</fullName>
    </recommendedName>
</protein>
<accession>A0A0E3ZB61</accession>
<dbReference type="STRING" id="187101.VC03_03760"/>
<gene>
    <name evidence="1" type="ORF">VC03_03760</name>
</gene>
<dbReference type="AlphaFoldDB" id="A0A0E3ZB61"/>
<keyword evidence="2" id="KW-1185">Reference proteome</keyword>
<evidence type="ECO:0008006" key="3">
    <source>
        <dbReference type="Google" id="ProtNLM"/>
    </source>
</evidence>
<dbReference type="HOGENOM" id="CLU_127518_0_0_0"/>
<evidence type="ECO:0000313" key="1">
    <source>
        <dbReference type="EMBL" id="AKC95626.1"/>
    </source>
</evidence>
<reference evidence="1 2" key="1">
    <citation type="journal article" date="2012" name="BMC Genomics">
        <title>Genomic sequence analysis and characterization of Sneathia amnii sp. nov.</title>
        <authorList>
            <consortium name="Vaginal Microbiome Consortium (additional members)"/>
            <person name="Harwich M.D.Jr."/>
            <person name="Serrano M.G."/>
            <person name="Fettweis J.M."/>
            <person name="Alves J.M."/>
            <person name="Reimers M.A."/>
            <person name="Buck G.A."/>
            <person name="Jefferson K.K."/>
        </authorList>
    </citation>
    <scope>NUCLEOTIDE SEQUENCE [LARGE SCALE GENOMIC DNA]</scope>
    <source>
        <strain evidence="1 2">SN35</strain>
    </source>
</reference>